<organism evidence="4 5">
    <name type="scientific">Allorhodopirellula heiligendammensis</name>
    <dbReference type="NCBI Taxonomy" id="2714739"/>
    <lineage>
        <taxon>Bacteria</taxon>
        <taxon>Pseudomonadati</taxon>
        <taxon>Planctomycetota</taxon>
        <taxon>Planctomycetia</taxon>
        <taxon>Pirellulales</taxon>
        <taxon>Pirellulaceae</taxon>
        <taxon>Allorhodopirellula</taxon>
    </lineage>
</organism>
<keyword evidence="4" id="KW-0645">Protease</keyword>
<evidence type="ECO:0000313" key="4">
    <source>
        <dbReference type="EMBL" id="TWU15812.1"/>
    </source>
</evidence>
<keyword evidence="2" id="KW-1133">Transmembrane helix</keyword>
<keyword evidence="4" id="KW-0378">Hydrolase</keyword>
<feature type="transmembrane region" description="Helical" evidence="2">
    <location>
        <begin position="411"/>
        <end position="428"/>
    </location>
</feature>
<dbReference type="EMBL" id="SJPU01000002">
    <property type="protein sequence ID" value="TWU15812.1"/>
    <property type="molecule type" value="Genomic_DNA"/>
</dbReference>
<protein>
    <submittedName>
        <fullName evidence="4">CAAX amino terminal protease self- immunity</fullName>
    </submittedName>
</protein>
<comment type="caution">
    <text evidence="4">The sequence shown here is derived from an EMBL/GenBank/DDBJ whole genome shotgun (WGS) entry which is preliminary data.</text>
</comment>
<feature type="transmembrane region" description="Helical" evidence="2">
    <location>
        <begin position="73"/>
        <end position="94"/>
    </location>
</feature>
<feature type="transmembrane region" description="Helical" evidence="2">
    <location>
        <begin position="453"/>
        <end position="476"/>
    </location>
</feature>
<dbReference type="GO" id="GO:0080120">
    <property type="term" value="P:CAAX-box protein maturation"/>
    <property type="evidence" value="ECO:0007669"/>
    <property type="project" value="UniProtKB-ARBA"/>
</dbReference>
<gene>
    <name evidence="4" type="ORF">Poly21_30140</name>
</gene>
<evidence type="ECO:0000256" key="1">
    <source>
        <dbReference type="SAM" id="MobiDB-lite"/>
    </source>
</evidence>
<evidence type="ECO:0000313" key="5">
    <source>
        <dbReference type="Proteomes" id="UP000319908"/>
    </source>
</evidence>
<feature type="transmembrane region" description="Helical" evidence="2">
    <location>
        <begin position="279"/>
        <end position="300"/>
    </location>
</feature>
<dbReference type="PANTHER" id="PTHR43592">
    <property type="entry name" value="CAAX AMINO TERMINAL PROTEASE"/>
    <property type="match status" value="1"/>
</dbReference>
<keyword evidence="2" id="KW-0812">Transmembrane</keyword>
<accession>A0A5C6BVC6</accession>
<dbReference type="Pfam" id="PF02517">
    <property type="entry name" value="Rce1-like"/>
    <property type="match status" value="1"/>
</dbReference>
<feature type="transmembrane region" description="Helical" evidence="2">
    <location>
        <begin position="28"/>
        <end position="52"/>
    </location>
</feature>
<feature type="region of interest" description="Disordered" evidence="1">
    <location>
        <begin position="139"/>
        <end position="169"/>
    </location>
</feature>
<sequence>MQDQTAIPAPHVDGVVATDAVELSGVELLLSMVMLLLIAAFASSLIKWILLLRRGARLFGEQALVPARERARPYWNPALFIFFFGVLIVASLLLNGWATRAGLISTASETVQTVADEKTLIEEVVRPDSNDAVPLIPDSIAPDSIAPDNATASGAKTPDAENVPDTGNATNTPAISVPSLLLSSASMLLATIVTIVFAQLFRPRVPDSGSELDPTAPRERPRIGCLPRRGDISLGFRAAWLILLPTMLLMGLVTLLQKYSHPVLEALKPTGPDASPDLSVFAALFFTTAIITPFVEEFWFRGMLQGGLQRLADLGVDARRFWDRHCQKSSNLSTDRPGDVSGEPEANSEPATSGERDGSGHSNASPAGAVLENPYAPPQEQANDPVAPQNNISSRQIDQDLDTRGDWTPTAVWPIIVTSLVFAVMHWGQGPAPIPLFFLSLGLGYLYRQTGSLVPSIVVHFILNGFTMCVTLLQFLR</sequence>
<dbReference type="PANTHER" id="PTHR43592:SF15">
    <property type="entry name" value="CAAX AMINO TERMINAL PROTEASE FAMILY PROTEIN"/>
    <property type="match status" value="1"/>
</dbReference>
<evidence type="ECO:0000256" key="2">
    <source>
        <dbReference type="SAM" id="Phobius"/>
    </source>
</evidence>
<name>A0A5C6BVC6_9BACT</name>
<keyword evidence="5" id="KW-1185">Reference proteome</keyword>
<dbReference type="Proteomes" id="UP000319908">
    <property type="component" value="Unassembled WGS sequence"/>
</dbReference>
<dbReference type="GO" id="GO:0006508">
    <property type="term" value="P:proteolysis"/>
    <property type="evidence" value="ECO:0007669"/>
    <property type="project" value="UniProtKB-KW"/>
</dbReference>
<feature type="transmembrane region" description="Helical" evidence="2">
    <location>
        <begin position="180"/>
        <end position="201"/>
    </location>
</feature>
<reference evidence="4 5" key="1">
    <citation type="journal article" date="2020" name="Antonie Van Leeuwenhoek">
        <title>Rhodopirellula heiligendammensis sp. nov., Rhodopirellula pilleata sp. nov., and Rhodopirellula solitaria sp. nov. isolated from natural or artificial marine surfaces in Northern Germany and California, USA, and emended description of the genus Rhodopirellula.</title>
        <authorList>
            <person name="Kallscheuer N."/>
            <person name="Wiegand S."/>
            <person name="Jogler M."/>
            <person name="Boedeker C."/>
            <person name="Peeters S.H."/>
            <person name="Rast P."/>
            <person name="Heuer A."/>
            <person name="Jetten M.S.M."/>
            <person name="Rohde M."/>
            <person name="Jogler C."/>
        </authorList>
    </citation>
    <scope>NUCLEOTIDE SEQUENCE [LARGE SCALE GENOMIC DNA]</scope>
    <source>
        <strain evidence="4 5">Poly21</strain>
    </source>
</reference>
<feature type="region of interest" description="Disordered" evidence="1">
    <location>
        <begin position="328"/>
        <end position="391"/>
    </location>
</feature>
<dbReference type="AlphaFoldDB" id="A0A5C6BVC6"/>
<feature type="transmembrane region" description="Helical" evidence="2">
    <location>
        <begin position="238"/>
        <end position="259"/>
    </location>
</feature>
<feature type="domain" description="CAAX prenyl protease 2/Lysostaphin resistance protein A-like" evidence="3">
    <location>
        <begin position="407"/>
        <end position="465"/>
    </location>
</feature>
<evidence type="ECO:0000259" key="3">
    <source>
        <dbReference type="Pfam" id="PF02517"/>
    </source>
</evidence>
<dbReference type="RefSeq" id="WP_302118891.1">
    <property type="nucleotide sequence ID" value="NZ_SJPU01000002.1"/>
</dbReference>
<dbReference type="InterPro" id="IPR003675">
    <property type="entry name" value="Rce1/LyrA-like_dom"/>
</dbReference>
<keyword evidence="2" id="KW-0472">Membrane</keyword>
<dbReference type="GO" id="GO:0004175">
    <property type="term" value="F:endopeptidase activity"/>
    <property type="evidence" value="ECO:0007669"/>
    <property type="project" value="UniProtKB-ARBA"/>
</dbReference>
<proteinExistence type="predicted"/>